<evidence type="ECO:0000256" key="11">
    <source>
        <dbReference type="SAM" id="Phobius"/>
    </source>
</evidence>
<keyword evidence="5 10" id="KW-0808">Transferase</keyword>
<dbReference type="InterPro" id="IPR016039">
    <property type="entry name" value="Thiolase-like"/>
</dbReference>
<evidence type="ECO:0000256" key="9">
    <source>
        <dbReference type="ARBA" id="ARBA00051096"/>
    </source>
</evidence>
<comment type="caution">
    <text evidence="14">The sequence shown here is derived from an EMBL/GenBank/DDBJ whole genome shotgun (WGS) entry which is preliminary data.</text>
</comment>
<dbReference type="AlphaFoldDB" id="A0A933I909"/>
<feature type="region of interest" description="ACP-binding" evidence="10">
    <location>
        <begin position="254"/>
        <end position="258"/>
    </location>
</feature>
<dbReference type="PANTHER" id="PTHR43091:SF1">
    <property type="entry name" value="BETA-KETOACYL-[ACYL-CARRIER-PROTEIN] SYNTHASE III, CHLOROPLASTIC"/>
    <property type="match status" value="1"/>
</dbReference>
<dbReference type="NCBIfam" id="NF006829">
    <property type="entry name" value="PRK09352.1"/>
    <property type="match status" value="1"/>
</dbReference>
<proteinExistence type="inferred from homology"/>
<dbReference type="InterPro" id="IPR013751">
    <property type="entry name" value="ACP_syn_III_N"/>
</dbReference>
<keyword evidence="8 10" id="KW-0275">Fatty acid biosynthesis</keyword>
<dbReference type="GO" id="GO:0004315">
    <property type="term" value="F:3-oxoacyl-[acyl-carrier-protein] synthase activity"/>
    <property type="evidence" value="ECO:0007669"/>
    <property type="project" value="InterPro"/>
</dbReference>
<sequence>MKRIAILGTGSFVPEKILTNADLEKIVETTNEWITQRSGIKERHVSDKKTPTSKLSLEAAKRALESAGIKPEELDFILIGTVTPDMMFPSTACIVQAALGAKNAAAFDLSAGCTGFIYGLELARSLIVADPKRKVLVIGAEELTKITDWTDRGTCVLFGDGAGAAVLGMADDDRGILSTYLGADGNLGDLLFMPGGGSLNPASHKTVDEKMHCVKMAGNKVFPHAVRNMLDASTKALESAGIGKEQLNLLIPHQANIRIIKAIAERLGAGNEKIYINIQKYGNTSAASIPIAMDEAVRNGKIKKGDLIMLVAFGAGFTWGAALIRW</sequence>
<keyword evidence="10" id="KW-0511">Multifunctional enzyme</keyword>
<evidence type="ECO:0000256" key="5">
    <source>
        <dbReference type="ARBA" id="ARBA00022679"/>
    </source>
</evidence>
<dbReference type="Gene3D" id="3.40.47.10">
    <property type="match status" value="1"/>
</dbReference>
<dbReference type="FunFam" id="3.40.47.10:FF:000004">
    <property type="entry name" value="3-oxoacyl-[acyl-carrier-protein] synthase 3"/>
    <property type="match status" value="1"/>
</dbReference>
<keyword evidence="11" id="KW-0812">Transmembrane</keyword>
<dbReference type="SUPFAM" id="SSF53901">
    <property type="entry name" value="Thiolase-like"/>
    <property type="match status" value="1"/>
</dbReference>
<dbReference type="GO" id="GO:0005737">
    <property type="term" value="C:cytoplasm"/>
    <property type="evidence" value="ECO:0007669"/>
    <property type="project" value="UniProtKB-SubCell"/>
</dbReference>
<evidence type="ECO:0000256" key="4">
    <source>
        <dbReference type="ARBA" id="ARBA00022516"/>
    </source>
</evidence>
<name>A0A933I909_UNCT6</name>
<evidence type="ECO:0000259" key="12">
    <source>
        <dbReference type="Pfam" id="PF08541"/>
    </source>
</evidence>
<feature type="domain" description="Beta-ketoacyl-[acyl-carrier-protein] synthase III C-terminal" evidence="12">
    <location>
        <begin position="237"/>
        <end position="326"/>
    </location>
</feature>
<keyword evidence="10" id="KW-0963">Cytoplasm</keyword>
<evidence type="ECO:0000313" key="15">
    <source>
        <dbReference type="Proteomes" id="UP000736328"/>
    </source>
</evidence>
<feature type="active site" evidence="10">
    <location>
        <position position="253"/>
    </location>
</feature>
<dbReference type="Pfam" id="PF08545">
    <property type="entry name" value="ACP_syn_III"/>
    <property type="match status" value="1"/>
</dbReference>
<comment type="catalytic activity">
    <reaction evidence="9">
        <text>malonyl-[ACP] + acetyl-CoA + H(+) = 3-oxobutanoyl-[ACP] + CO2 + CoA</text>
        <dbReference type="Rhea" id="RHEA:12080"/>
        <dbReference type="Rhea" id="RHEA-COMP:9623"/>
        <dbReference type="Rhea" id="RHEA-COMP:9625"/>
        <dbReference type="ChEBI" id="CHEBI:15378"/>
        <dbReference type="ChEBI" id="CHEBI:16526"/>
        <dbReference type="ChEBI" id="CHEBI:57287"/>
        <dbReference type="ChEBI" id="CHEBI:57288"/>
        <dbReference type="ChEBI" id="CHEBI:78449"/>
        <dbReference type="ChEBI" id="CHEBI:78450"/>
        <dbReference type="EC" id="2.3.1.180"/>
    </reaction>
    <physiologicalReaction direction="left-to-right" evidence="9">
        <dbReference type="Rhea" id="RHEA:12081"/>
    </physiologicalReaction>
</comment>
<keyword evidence="11" id="KW-0472">Membrane</keyword>
<comment type="pathway">
    <text evidence="1 10">Lipid metabolism; fatty acid biosynthesis.</text>
</comment>
<feature type="active site" evidence="10">
    <location>
        <position position="283"/>
    </location>
</feature>
<evidence type="ECO:0000256" key="2">
    <source>
        <dbReference type="ARBA" id="ARBA00008642"/>
    </source>
</evidence>
<keyword evidence="7 10" id="KW-0443">Lipid metabolism</keyword>
<evidence type="ECO:0000256" key="3">
    <source>
        <dbReference type="ARBA" id="ARBA00012333"/>
    </source>
</evidence>
<evidence type="ECO:0000256" key="6">
    <source>
        <dbReference type="ARBA" id="ARBA00022832"/>
    </source>
</evidence>
<keyword evidence="10" id="KW-0012">Acyltransferase</keyword>
<comment type="subunit">
    <text evidence="10">Homodimer.</text>
</comment>
<keyword evidence="4 10" id="KW-0444">Lipid biosynthesis</keyword>
<comment type="function">
    <text evidence="10">Catalyzes the condensation reaction of fatty acid synthesis by the addition to an acyl acceptor of two carbons from malonyl-ACP. Catalyzes the first condensation reaction which initiates fatty acid synthesis and may therefore play a role in governing the total rate of fatty acid production. Possesses both acetoacetyl-ACP synthase and acetyl transacylase activities. Its substrate specificity determines the biosynthesis of branched-chain and/or straight-chain of fatty acids.</text>
</comment>
<evidence type="ECO:0000256" key="1">
    <source>
        <dbReference type="ARBA" id="ARBA00005194"/>
    </source>
</evidence>
<dbReference type="Proteomes" id="UP000736328">
    <property type="component" value="Unassembled WGS sequence"/>
</dbReference>
<dbReference type="InterPro" id="IPR013747">
    <property type="entry name" value="ACP_syn_III_C"/>
</dbReference>
<feature type="domain" description="Beta-ketoacyl-[acyl-carrier-protein] synthase III N-terminal" evidence="13">
    <location>
        <begin position="107"/>
        <end position="185"/>
    </location>
</feature>
<dbReference type="HAMAP" id="MF_01815">
    <property type="entry name" value="FabH"/>
    <property type="match status" value="1"/>
</dbReference>
<protein>
    <recommendedName>
        <fullName evidence="3 10">Beta-ketoacyl-[acyl-carrier-protein] synthase III</fullName>
        <shortName evidence="10">Beta-ketoacyl-ACP synthase III</shortName>
        <shortName evidence="10">KAS III</shortName>
        <ecNumber evidence="3 10">2.3.1.180</ecNumber>
    </recommendedName>
    <alternativeName>
        <fullName evidence="10">3-oxoacyl-[acyl-carrier-protein] synthase 3</fullName>
    </alternativeName>
    <alternativeName>
        <fullName evidence="10">3-oxoacyl-[acyl-carrier-protein] synthase III</fullName>
    </alternativeName>
</protein>
<dbReference type="CDD" id="cd00830">
    <property type="entry name" value="KAS_III"/>
    <property type="match status" value="1"/>
</dbReference>
<comment type="subcellular location">
    <subcellularLocation>
        <location evidence="10">Cytoplasm</location>
    </subcellularLocation>
</comment>
<keyword evidence="6 10" id="KW-0276">Fatty acid metabolism</keyword>
<evidence type="ECO:0000256" key="8">
    <source>
        <dbReference type="ARBA" id="ARBA00023160"/>
    </source>
</evidence>
<reference evidence="14" key="1">
    <citation type="submission" date="2020-07" db="EMBL/GenBank/DDBJ databases">
        <title>Huge and variable diversity of episymbiotic CPR bacteria and DPANN archaea in groundwater ecosystems.</title>
        <authorList>
            <person name="He C.Y."/>
            <person name="Keren R."/>
            <person name="Whittaker M."/>
            <person name="Farag I.F."/>
            <person name="Doudna J."/>
            <person name="Cate J.H.D."/>
            <person name="Banfield J.F."/>
        </authorList>
    </citation>
    <scope>NUCLEOTIDE SEQUENCE</scope>
    <source>
        <strain evidence="14">NC_groundwater_1520_Pr4_B-0.1um_53_5</strain>
    </source>
</reference>
<feature type="transmembrane region" description="Helical" evidence="11">
    <location>
        <begin position="307"/>
        <end position="324"/>
    </location>
</feature>
<evidence type="ECO:0000259" key="13">
    <source>
        <dbReference type="Pfam" id="PF08545"/>
    </source>
</evidence>
<dbReference type="EC" id="2.3.1.180" evidence="3 10"/>
<feature type="active site" evidence="10">
    <location>
        <position position="113"/>
    </location>
</feature>
<dbReference type="Pfam" id="PF08541">
    <property type="entry name" value="ACP_syn_III_C"/>
    <property type="match status" value="1"/>
</dbReference>
<evidence type="ECO:0000313" key="14">
    <source>
        <dbReference type="EMBL" id="MBI4726820.1"/>
    </source>
</evidence>
<comment type="domain">
    <text evidence="10">The last Arg residue of the ACP-binding site is essential for the weak association between ACP/AcpP and FabH.</text>
</comment>
<dbReference type="InterPro" id="IPR004655">
    <property type="entry name" value="FabH"/>
</dbReference>
<accession>A0A933I909</accession>
<dbReference type="PANTHER" id="PTHR43091">
    <property type="entry name" value="3-OXOACYL-[ACYL-CARRIER-PROTEIN] SYNTHASE"/>
    <property type="match status" value="1"/>
</dbReference>
<gene>
    <name evidence="10" type="primary">fabH</name>
    <name evidence="14" type="ORF">HY768_06300</name>
</gene>
<comment type="similarity">
    <text evidence="2 10">Belongs to the thiolase-like superfamily. FabH family.</text>
</comment>
<evidence type="ECO:0000256" key="7">
    <source>
        <dbReference type="ARBA" id="ARBA00023098"/>
    </source>
</evidence>
<keyword evidence="11" id="KW-1133">Transmembrane helix</keyword>
<dbReference type="EMBL" id="JACQXR010000084">
    <property type="protein sequence ID" value="MBI4726820.1"/>
    <property type="molecule type" value="Genomic_DNA"/>
</dbReference>
<evidence type="ECO:0000256" key="10">
    <source>
        <dbReference type="HAMAP-Rule" id="MF_01815"/>
    </source>
</evidence>
<organism evidence="14 15">
    <name type="scientific">candidate division TA06 bacterium</name>
    <dbReference type="NCBI Taxonomy" id="2250710"/>
    <lineage>
        <taxon>Bacteria</taxon>
        <taxon>Bacteria division TA06</taxon>
    </lineage>
</organism>
<dbReference type="NCBIfam" id="TIGR00747">
    <property type="entry name" value="fabH"/>
    <property type="match status" value="1"/>
</dbReference>
<dbReference type="GO" id="GO:0006633">
    <property type="term" value="P:fatty acid biosynthetic process"/>
    <property type="evidence" value="ECO:0007669"/>
    <property type="project" value="UniProtKB-UniRule"/>
</dbReference>
<dbReference type="GO" id="GO:0033818">
    <property type="term" value="F:beta-ketoacyl-acyl-carrier-protein synthase III activity"/>
    <property type="evidence" value="ECO:0007669"/>
    <property type="project" value="UniProtKB-UniRule"/>
</dbReference>